<gene>
    <name evidence="3" type="ORF">PGLA1383_LOCUS25687</name>
</gene>
<feature type="transmembrane region" description="Helical" evidence="2">
    <location>
        <begin position="374"/>
        <end position="397"/>
    </location>
</feature>
<keyword evidence="2" id="KW-1133">Transmembrane helix</keyword>
<feature type="region of interest" description="Disordered" evidence="1">
    <location>
        <begin position="572"/>
        <end position="595"/>
    </location>
</feature>
<feature type="compositionally biased region" description="Low complexity" evidence="1">
    <location>
        <begin position="73"/>
        <end position="116"/>
    </location>
</feature>
<keyword evidence="2" id="KW-0472">Membrane</keyword>
<dbReference type="OrthoDB" id="448378at2759"/>
<dbReference type="InterPro" id="IPR007498">
    <property type="entry name" value="PqiA-like"/>
</dbReference>
<dbReference type="Proteomes" id="UP000654075">
    <property type="component" value="Unassembled WGS sequence"/>
</dbReference>
<sequence length="595" mass="64131">MTRDYGPATRSLVQASVGFMNETTNAFIQQFLEQTNVYFGPGDLVNNMLLASSALVAVLGIGLGLMSNNSNYSSNSNSNNNNNNSNYNSNHNISNDNNNYHNSNDNNNSNNNSNNNVWSHPDAGYNSNNDNRNNNSNYNSNNNNYDTNTNLASDPVVPPILSVAYPYLVVSTMILFVFADLGLGTVINVIFTADGRSTTIGPAFSFSVLTLSRDSVRGGAFMLTILIAGLSGLWPFAKLGLLVFAWRAPAKRLAIGSRSRLLVFLDEYGKYSLIDSWLAVLALCSYDLSWARHGTSIVVHPVPMLPFFMFVIATVLSLVLGHVATEFHHRALLRALSVDERPAAADLGGAPVGGKLSRHRLCEDLPEASARFSVILLALAFAAILVGACITTLQMHVSGALADLLLSEDARILPYSLVGIGAFLTRGPEDPPLGLRAVQAIFFTFALVIPLLLLSFLLCLLLVPLPRSRQRALLKLCRILDAWAAFDVFVIGVAVANFEFGLLANFLVYNDNIGYACSWVRDNLAIECLAIECHATPGFALLAVAGLASCFLPGKVCALCQEALAQQGGDTEEDLLSSDSEGSDEAEGLVASLFR</sequence>
<feature type="transmembrane region" description="Helical" evidence="2">
    <location>
        <begin position="484"/>
        <end position="508"/>
    </location>
</feature>
<keyword evidence="2" id="KW-0812">Transmembrane</keyword>
<evidence type="ECO:0000256" key="1">
    <source>
        <dbReference type="SAM" id="MobiDB-lite"/>
    </source>
</evidence>
<organism evidence="3 4">
    <name type="scientific">Polarella glacialis</name>
    <name type="common">Dinoflagellate</name>
    <dbReference type="NCBI Taxonomy" id="89957"/>
    <lineage>
        <taxon>Eukaryota</taxon>
        <taxon>Sar</taxon>
        <taxon>Alveolata</taxon>
        <taxon>Dinophyceae</taxon>
        <taxon>Suessiales</taxon>
        <taxon>Suessiaceae</taxon>
        <taxon>Polarella</taxon>
    </lineage>
</organism>
<dbReference type="Pfam" id="PF04403">
    <property type="entry name" value="PqiA"/>
    <property type="match status" value="1"/>
</dbReference>
<feature type="compositionally biased region" description="Acidic residues" evidence="1">
    <location>
        <begin position="572"/>
        <end position="587"/>
    </location>
</feature>
<comment type="caution">
    <text evidence="3">The sequence shown here is derived from an EMBL/GenBank/DDBJ whole genome shotgun (WGS) entry which is preliminary data.</text>
</comment>
<feature type="transmembrane region" description="Helical" evidence="2">
    <location>
        <begin position="220"/>
        <end position="247"/>
    </location>
</feature>
<name>A0A813F3N0_POLGL</name>
<reference evidence="3" key="1">
    <citation type="submission" date="2021-02" db="EMBL/GenBank/DDBJ databases">
        <authorList>
            <person name="Dougan E. K."/>
            <person name="Rhodes N."/>
            <person name="Thang M."/>
            <person name="Chan C."/>
        </authorList>
    </citation>
    <scope>NUCLEOTIDE SEQUENCE</scope>
</reference>
<dbReference type="EMBL" id="CAJNNV010022078">
    <property type="protein sequence ID" value="CAE8607780.1"/>
    <property type="molecule type" value="Genomic_DNA"/>
</dbReference>
<feature type="transmembrane region" description="Helical" evidence="2">
    <location>
        <begin position="167"/>
        <end position="191"/>
    </location>
</feature>
<feature type="transmembrane region" description="Helical" evidence="2">
    <location>
        <begin position="440"/>
        <end position="463"/>
    </location>
</feature>
<protein>
    <submittedName>
        <fullName evidence="3">Uncharacterized protein</fullName>
    </submittedName>
</protein>
<evidence type="ECO:0000313" key="3">
    <source>
        <dbReference type="EMBL" id="CAE8607780.1"/>
    </source>
</evidence>
<proteinExistence type="predicted"/>
<dbReference type="PANTHER" id="PTHR34730:SF1">
    <property type="entry name" value="PARAQUAT-INDUCIBLE PROTEIN A"/>
    <property type="match status" value="1"/>
</dbReference>
<dbReference type="AlphaFoldDB" id="A0A813F3N0"/>
<dbReference type="PANTHER" id="PTHR34730">
    <property type="entry name" value="UNNAMED PRODUCT"/>
    <property type="match status" value="1"/>
</dbReference>
<evidence type="ECO:0000313" key="4">
    <source>
        <dbReference type="Proteomes" id="UP000654075"/>
    </source>
</evidence>
<feature type="region of interest" description="Disordered" evidence="1">
    <location>
        <begin position="73"/>
        <end position="150"/>
    </location>
</feature>
<feature type="transmembrane region" description="Helical" evidence="2">
    <location>
        <begin position="303"/>
        <end position="324"/>
    </location>
</feature>
<accession>A0A813F3N0</accession>
<evidence type="ECO:0000256" key="2">
    <source>
        <dbReference type="SAM" id="Phobius"/>
    </source>
</evidence>
<feature type="transmembrane region" description="Helical" evidence="2">
    <location>
        <begin position="48"/>
        <end position="66"/>
    </location>
</feature>
<keyword evidence="4" id="KW-1185">Reference proteome</keyword>
<feature type="compositionally biased region" description="Low complexity" evidence="1">
    <location>
        <begin position="125"/>
        <end position="150"/>
    </location>
</feature>